<reference evidence="3" key="2">
    <citation type="submission" date="2021-02" db="EMBL/GenBank/DDBJ databases">
        <authorList>
            <person name="Kimball J.A."/>
            <person name="Haas M.W."/>
            <person name="Macchietto M."/>
            <person name="Kono T."/>
            <person name="Duquette J."/>
            <person name="Shao M."/>
        </authorList>
    </citation>
    <scope>NUCLEOTIDE SEQUENCE</scope>
    <source>
        <tissue evidence="3">Fresh leaf tissue</tissue>
    </source>
</reference>
<keyword evidence="4" id="KW-1185">Reference proteome</keyword>
<dbReference type="CDD" id="cd09272">
    <property type="entry name" value="RNase_HI_RT_Ty1"/>
    <property type="match status" value="1"/>
</dbReference>
<evidence type="ECO:0000313" key="3">
    <source>
        <dbReference type="EMBL" id="KAG8044591.1"/>
    </source>
</evidence>
<dbReference type="OrthoDB" id="655282at2759"/>
<proteinExistence type="predicted"/>
<dbReference type="PANTHER" id="PTHR11439:SF515">
    <property type="entry name" value="GAG-POL POLYPROTEIN"/>
    <property type="match status" value="1"/>
</dbReference>
<evidence type="ECO:0000256" key="1">
    <source>
        <dbReference type="SAM" id="MobiDB-lite"/>
    </source>
</evidence>
<dbReference type="EMBL" id="JAAALK010000545">
    <property type="protein sequence ID" value="KAG8044591.1"/>
    <property type="molecule type" value="Genomic_DNA"/>
</dbReference>
<comment type="caution">
    <text evidence="3">The sequence shown here is derived from an EMBL/GenBank/DDBJ whole genome shotgun (WGS) entry which is preliminary data.</text>
</comment>
<feature type="region of interest" description="Disordered" evidence="1">
    <location>
        <begin position="23"/>
        <end position="77"/>
    </location>
</feature>
<feature type="compositionally biased region" description="Pro residues" evidence="1">
    <location>
        <begin position="47"/>
        <end position="65"/>
    </location>
</feature>
<evidence type="ECO:0000313" key="4">
    <source>
        <dbReference type="Proteomes" id="UP000729402"/>
    </source>
</evidence>
<organism evidence="3 4">
    <name type="scientific">Zizania palustris</name>
    <name type="common">Northern wild rice</name>
    <dbReference type="NCBI Taxonomy" id="103762"/>
    <lineage>
        <taxon>Eukaryota</taxon>
        <taxon>Viridiplantae</taxon>
        <taxon>Streptophyta</taxon>
        <taxon>Embryophyta</taxon>
        <taxon>Tracheophyta</taxon>
        <taxon>Spermatophyta</taxon>
        <taxon>Magnoliopsida</taxon>
        <taxon>Liliopsida</taxon>
        <taxon>Poales</taxon>
        <taxon>Poaceae</taxon>
        <taxon>BOP clade</taxon>
        <taxon>Oryzoideae</taxon>
        <taxon>Oryzeae</taxon>
        <taxon>Zizaniinae</taxon>
        <taxon>Zizania</taxon>
    </lineage>
</organism>
<feature type="compositionally biased region" description="Low complexity" evidence="1">
    <location>
        <begin position="26"/>
        <end position="46"/>
    </location>
</feature>
<gene>
    <name evidence="3" type="ORF">GUJ93_ZPchr0068g2945</name>
</gene>
<dbReference type="Pfam" id="PF07727">
    <property type="entry name" value="RVT_2"/>
    <property type="match status" value="1"/>
</dbReference>
<accession>A0A8J5R314</accession>
<dbReference type="InterPro" id="IPR013103">
    <property type="entry name" value="RVT_2"/>
</dbReference>
<name>A0A8J5R314_ZIZPA</name>
<dbReference type="AlphaFoldDB" id="A0A8J5R314"/>
<feature type="domain" description="Reverse transcriptase Ty1/copia-type" evidence="2">
    <location>
        <begin position="165"/>
        <end position="408"/>
    </location>
</feature>
<sequence>MADDGSTSTINDFVVEYVYFEGAGGASSSPSPSSLAPAPGTSSAPASTPPPPAPATPRSPTPAPTSPGSASAASVHDEQRIVEFATPLSNDGDRVDACHDGEPLRYRTMDNILGEQPVPGMAQHDFDAELHLAHDDGEPRSFAEAEGDAAWRAAMQQEMDAVERNRTWELADLPAGHRAITLKWVFKLKKDEAGVVVKHKARLVARGFVQQEGVDFDDAFAPVARMESIRVLLALAAQEGWRVYHMDVKSAFLNGDLKEEVYVRQPPGFVIPGKENKVLRLRKALYGLRQAPRAWNDKLDSTLRQMGFHQSAHEAAVYRRGKGDNALLVGVYVDDLVITGTKEVEVEAFKTKMKATFQMSDLGLLSFYLGIEVHQDSSGTSLRQTAYAKRIVELGGLTDCNPAYTPMEERLKLSRDSTAEEVDATQYRRIVGSLRYLVHTRPDLAFAVGYVSRFMQRPTTEHQQAVKRILRYVAGTFDYGLYYPRCPDAAHFIGYSDSDHAGDIDTSKSTSGTLFFLGKCLISWQSVKQQVVAMSSCEAEYIAATSASTQALWLARLLGDLLGRDAEAVELRVDSKSALALAKNPVFHERSKHIRVKYHFIRSCLDEGSVKASYINTQDQLADFLTKSLGRIKFQELRARIGMVQISQKAPHKT</sequence>
<evidence type="ECO:0000259" key="2">
    <source>
        <dbReference type="Pfam" id="PF07727"/>
    </source>
</evidence>
<dbReference type="Proteomes" id="UP000729402">
    <property type="component" value="Unassembled WGS sequence"/>
</dbReference>
<dbReference type="PANTHER" id="PTHR11439">
    <property type="entry name" value="GAG-POL-RELATED RETROTRANSPOSON"/>
    <property type="match status" value="1"/>
</dbReference>
<protein>
    <recommendedName>
        <fullName evidence="2">Reverse transcriptase Ty1/copia-type domain-containing protein</fullName>
    </recommendedName>
</protein>
<reference evidence="3" key="1">
    <citation type="journal article" date="2021" name="bioRxiv">
        <title>Whole Genome Assembly and Annotation of Northern Wild Rice, Zizania palustris L., Supports a Whole Genome Duplication in the Zizania Genus.</title>
        <authorList>
            <person name="Haas M."/>
            <person name="Kono T."/>
            <person name="Macchietto M."/>
            <person name="Millas R."/>
            <person name="McGilp L."/>
            <person name="Shao M."/>
            <person name="Duquette J."/>
            <person name="Hirsch C.N."/>
            <person name="Kimball J."/>
        </authorList>
    </citation>
    <scope>NUCLEOTIDE SEQUENCE</scope>
    <source>
        <tissue evidence="3">Fresh leaf tissue</tissue>
    </source>
</reference>